<dbReference type="InterPro" id="IPR036812">
    <property type="entry name" value="NAD(P)_OxRdtase_dom_sf"/>
</dbReference>
<accession>A0A2S0RBI8</accession>
<keyword evidence="3" id="KW-1185">Reference proteome</keyword>
<sequence length="279" mass="31054">MQLKSKIGLGTVQFGIPYGVTNHHGQTPPDEVGRILDYASAQSIDTLDSASAYGNAEEVLGQNDLSGFKMVSKFLSAENSQPIRTQFSKTLENLKTDALYGYLAHRPLALLDNPSEWETLQRLRSENKVQKIGFSLNAVNELELLLDKNHIPDLIQVPFNYFDKRFAALMQDLKSKGCEIHTRSAFLQGLFFADTTKLPEFFTEAKPHISALQQQFGGNLSGALLKYTLSLPYIDKVIMGVENLSQLKNNLSGIDSTPDLPEFINSISETVLMPSNWPK</sequence>
<dbReference type="CDD" id="cd19097">
    <property type="entry name" value="AKR_unchar"/>
    <property type="match status" value="1"/>
</dbReference>
<proteinExistence type="predicted"/>
<dbReference type="RefSeq" id="WP_108369242.1">
    <property type="nucleotide sequence ID" value="NZ_CP028811.1"/>
</dbReference>
<evidence type="ECO:0000313" key="3">
    <source>
        <dbReference type="Proteomes" id="UP000244193"/>
    </source>
</evidence>
<dbReference type="SUPFAM" id="SSF51430">
    <property type="entry name" value="NAD(P)-linked oxidoreductase"/>
    <property type="match status" value="1"/>
</dbReference>
<dbReference type="InterPro" id="IPR023210">
    <property type="entry name" value="NADP_OxRdtase_dom"/>
</dbReference>
<reference evidence="2 3" key="1">
    <citation type="submission" date="2018-04" db="EMBL/GenBank/DDBJ databases">
        <title>Genome sequencing of Flavobacterium sp. HYN0048.</title>
        <authorList>
            <person name="Yi H."/>
            <person name="Baek C."/>
        </authorList>
    </citation>
    <scope>NUCLEOTIDE SEQUENCE [LARGE SCALE GENOMIC DNA]</scope>
    <source>
        <strain evidence="2 3">HYN0048</strain>
    </source>
</reference>
<dbReference type="PANTHER" id="PTHR43312">
    <property type="entry name" value="D-THREO-ALDOSE 1-DEHYDROGENASE"/>
    <property type="match status" value="1"/>
</dbReference>
<dbReference type="PANTHER" id="PTHR43312:SF1">
    <property type="entry name" value="NADP-DEPENDENT OXIDOREDUCTASE DOMAIN-CONTAINING PROTEIN"/>
    <property type="match status" value="1"/>
</dbReference>
<gene>
    <name evidence="2" type="ORF">HYN48_00320</name>
</gene>
<dbReference type="KEGG" id="fmg:HYN48_00320"/>
<evidence type="ECO:0000259" key="1">
    <source>
        <dbReference type="Pfam" id="PF00248"/>
    </source>
</evidence>
<evidence type="ECO:0000313" key="2">
    <source>
        <dbReference type="EMBL" id="AWA28650.1"/>
    </source>
</evidence>
<dbReference type="OrthoDB" id="9773828at2"/>
<organism evidence="2 3">
    <name type="scientific">Flavobacterium magnum</name>
    <dbReference type="NCBI Taxonomy" id="2162713"/>
    <lineage>
        <taxon>Bacteria</taxon>
        <taxon>Pseudomonadati</taxon>
        <taxon>Bacteroidota</taxon>
        <taxon>Flavobacteriia</taxon>
        <taxon>Flavobacteriales</taxon>
        <taxon>Flavobacteriaceae</taxon>
        <taxon>Flavobacterium</taxon>
    </lineage>
</organism>
<dbReference type="EMBL" id="CP028811">
    <property type="protein sequence ID" value="AWA28650.1"/>
    <property type="molecule type" value="Genomic_DNA"/>
</dbReference>
<protein>
    <submittedName>
        <fullName evidence="2">Aldo/keto reductase</fullName>
    </submittedName>
</protein>
<feature type="domain" description="NADP-dependent oxidoreductase" evidence="1">
    <location>
        <begin position="6"/>
        <end position="252"/>
    </location>
</feature>
<dbReference type="InterPro" id="IPR053135">
    <property type="entry name" value="AKR2_Oxidoreductase"/>
</dbReference>
<dbReference type="Proteomes" id="UP000244193">
    <property type="component" value="Chromosome"/>
</dbReference>
<dbReference type="Pfam" id="PF00248">
    <property type="entry name" value="Aldo_ket_red"/>
    <property type="match status" value="1"/>
</dbReference>
<dbReference type="AlphaFoldDB" id="A0A2S0RBI8"/>
<name>A0A2S0RBI8_9FLAO</name>
<dbReference type="Gene3D" id="3.20.20.100">
    <property type="entry name" value="NADP-dependent oxidoreductase domain"/>
    <property type="match status" value="1"/>
</dbReference>